<sequence length="311" mass="35484">MEEEGLFFNSCGNWIKNYLQQQQIQLDTFLKSEAILSSEKPIVVVTSGGTIAPLEKRLVRYIDNFSTGNRGAGAAESFLEHHCHVIFLYREGSCCPYGRFFPKHCLEILHTYSLDGDHLSDNGKLIVPFQKLAKATEQSRILLLTFQTVTEYLYALRQIALSLNPFGKRVIIFLAAAVSDFYIPESELPEHKISSTISQSHEEDEQSSQSSFLLRLYHVPKCLGWLKSKWAPQAYVVAFKLETDANVLLEKAKHTIDKYGVDVVVANELTSRYEHVQLVNQQQQVIDRYSNDKTIEQVIVQNILDMHQRKG</sequence>
<evidence type="ECO:0000259" key="2">
    <source>
        <dbReference type="Pfam" id="PF04127"/>
    </source>
</evidence>
<dbReference type="STRING" id="130081.M2X001"/>
<dbReference type="Proteomes" id="UP000030680">
    <property type="component" value="Unassembled WGS sequence"/>
</dbReference>
<dbReference type="KEGG" id="gsl:Gasu_28840"/>
<evidence type="ECO:0000313" key="3">
    <source>
        <dbReference type="EMBL" id="EME29660.1"/>
    </source>
</evidence>
<keyword evidence="3" id="KW-0436">Ligase</keyword>
<dbReference type="InterPro" id="IPR035929">
    <property type="entry name" value="CoaB-like_sf"/>
</dbReference>
<dbReference type="OMA" id="LERYQHH"/>
<dbReference type="GO" id="GO:0004632">
    <property type="term" value="F:phosphopantothenate--cysteine ligase activity"/>
    <property type="evidence" value="ECO:0007669"/>
    <property type="project" value="UniProtKB-EC"/>
</dbReference>
<dbReference type="GO" id="GO:0015937">
    <property type="term" value="P:coenzyme A biosynthetic process"/>
    <property type="evidence" value="ECO:0007669"/>
    <property type="project" value="UniProtKB-ARBA"/>
</dbReference>
<dbReference type="SUPFAM" id="SSF102645">
    <property type="entry name" value="CoaB-like"/>
    <property type="match status" value="1"/>
</dbReference>
<dbReference type="Pfam" id="PF04127">
    <property type="entry name" value="DFP"/>
    <property type="match status" value="1"/>
</dbReference>
<dbReference type="OrthoDB" id="70224at2759"/>
<evidence type="ECO:0000256" key="1">
    <source>
        <dbReference type="ARBA" id="ARBA00005703"/>
    </source>
</evidence>
<feature type="domain" description="DNA/pantothenate metabolism flavoprotein C-terminal" evidence="2">
    <location>
        <begin position="168"/>
        <end position="296"/>
    </location>
</feature>
<protein>
    <submittedName>
        <fullName evidence="3">Phosphopantothenate--cysteine ligase</fullName>
        <ecNumber evidence="3">6.3.2.5</ecNumber>
    </submittedName>
</protein>
<organism evidence="3 4">
    <name type="scientific">Galdieria sulphuraria</name>
    <name type="common">Red alga</name>
    <dbReference type="NCBI Taxonomy" id="130081"/>
    <lineage>
        <taxon>Eukaryota</taxon>
        <taxon>Rhodophyta</taxon>
        <taxon>Bangiophyceae</taxon>
        <taxon>Galdieriales</taxon>
        <taxon>Galdieriaceae</taxon>
        <taxon>Galdieria</taxon>
    </lineage>
</organism>
<dbReference type="PANTHER" id="PTHR12290">
    <property type="entry name" value="CORNICHON-RELATED"/>
    <property type="match status" value="1"/>
</dbReference>
<dbReference type="GeneID" id="17088439"/>
<dbReference type="eggNOG" id="KOG2728">
    <property type="taxonomic scope" value="Eukaryota"/>
</dbReference>
<gene>
    <name evidence="3" type="ORF">Gasu_28840</name>
</gene>
<comment type="similarity">
    <text evidence="1">Belongs to the PPC synthetase family.</text>
</comment>
<dbReference type="Gene3D" id="3.40.50.10300">
    <property type="entry name" value="CoaB-like"/>
    <property type="match status" value="1"/>
</dbReference>
<proteinExistence type="inferred from homology"/>
<reference evidence="4" key="1">
    <citation type="journal article" date="2013" name="Science">
        <title>Gene transfer from bacteria and archaea facilitated evolution of an extremophilic eukaryote.</title>
        <authorList>
            <person name="Schonknecht G."/>
            <person name="Chen W.H."/>
            <person name="Ternes C.M."/>
            <person name="Barbier G.G."/>
            <person name="Shrestha R.P."/>
            <person name="Stanke M."/>
            <person name="Brautigam A."/>
            <person name="Baker B.J."/>
            <person name="Banfield J.F."/>
            <person name="Garavito R.M."/>
            <person name="Carr K."/>
            <person name="Wilkerson C."/>
            <person name="Rensing S.A."/>
            <person name="Gagneul D."/>
            <person name="Dickenson N.E."/>
            <person name="Oesterhelt C."/>
            <person name="Lercher M.J."/>
            <person name="Weber A.P."/>
        </authorList>
    </citation>
    <scope>NUCLEOTIDE SEQUENCE [LARGE SCALE GENOMIC DNA]</scope>
    <source>
        <strain evidence="4">074W</strain>
    </source>
</reference>
<dbReference type="RefSeq" id="XP_005706180.1">
    <property type="nucleotide sequence ID" value="XM_005706123.1"/>
</dbReference>
<dbReference type="EMBL" id="KB454506">
    <property type="protein sequence ID" value="EME29660.1"/>
    <property type="molecule type" value="Genomic_DNA"/>
</dbReference>
<dbReference type="EC" id="6.3.2.5" evidence="3"/>
<evidence type="ECO:0000313" key="4">
    <source>
        <dbReference type="Proteomes" id="UP000030680"/>
    </source>
</evidence>
<dbReference type="AlphaFoldDB" id="M2X001"/>
<dbReference type="Gramene" id="EME29660">
    <property type="protein sequence ID" value="EME29660"/>
    <property type="gene ID" value="Gasu_28840"/>
</dbReference>
<name>M2X001_GALSU</name>
<dbReference type="InterPro" id="IPR007085">
    <property type="entry name" value="DNA/pantothenate-metab_flavo_C"/>
</dbReference>
<keyword evidence="4" id="KW-1185">Reference proteome</keyword>
<accession>M2X001</accession>